<dbReference type="Proteomes" id="UP000002640">
    <property type="component" value="Unassembled WGS sequence"/>
</dbReference>
<dbReference type="AlphaFoldDB" id="G4ZRD0"/>
<dbReference type="RefSeq" id="XP_009531244.1">
    <property type="nucleotide sequence ID" value="XM_009532949.1"/>
</dbReference>
<dbReference type="SMR" id="G4ZRD0"/>
<accession>G4ZRD0</accession>
<proteinExistence type="predicted"/>
<reference evidence="1 2" key="1">
    <citation type="journal article" date="2006" name="Science">
        <title>Phytophthora genome sequences uncover evolutionary origins and mechanisms of pathogenesis.</title>
        <authorList>
            <person name="Tyler B.M."/>
            <person name="Tripathy S."/>
            <person name="Zhang X."/>
            <person name="Dehal P."/>
            <person name="Jiang R.H."/>
            <person name="Aerts A."/>
            <person name="Arredondo F.D."/>
            <person name="Baxter L."/>
            <person name="Bensasson D."/>
            <person name="Beynon J.L."/>
            <person name="Chapman J."/>
            <person name="Damasceno C.M."/>
            <person name="Dorrance A.E."/>
            <person name="Dou D."/>
            <person name="Dickerman A.W."/>
            <person name="Dubchak I.L."/>
            <person name="Garbelotto M."/>
            <person name="Gijzen M."/>
            <person name="Gordon S.G."/>
            <person name="Govers F."/>
            <person name="Grunwald N.J."/>
            <person name="Huang W."/>
            <person name="Ivors K.L."/>
            <person name="Jones R.W."/>
            <person name="Kamoun S."/>
            <person name="Krampis K."/>
            <person name="Lamour K.H."/>
            <person name="Lee M.K."/>
            <person name="McDonald W.H."/>
            <person name="Medina M."/>
            <person name="Meijer H.J."/>
            <person name="Nordberg E.K."/>
            <person name="Maclean D.J."/>
            <person name="Ospina-Giraldo M.D."/>
            <person name="Morris P.F."/>
            <person name="Phuntumart V."/>
            <person name="Putnam N.H."/>
            <person name="Rash S."/>
            <person name="Rose J.K."/>
            <person name="Sakihama Y."/>
            <person name="Salamov A.A."/>
            <person name="Savidor A."/>
            <person name="Scheuring C.F."/>
            <person name="Smith B.M."/>
            <person name="Sobral B.W."/>
            <person name="Terry A."/>
            <person name="Torto-Alalibo T.A."/>
            <person name="Win J."/>
            <person name="Xu Z."/>
            <person name="Zhang H."/>
            <person name="Grigoriev I.V."/>
            <person name="Rokhsar D.S."/>
            <person name="Boore J.L."/>
        </authorList>
    </citation>
    <scope>NUCLEOTIDE SEQUENCE [LARGE SCALE GENOMIC DNA]</scope>
    <source>
        <strain evidence="1 2">P6497</strain>
    </source>
</reference>
<organism evidence="1 2">
    <name type="scientific">Phytophthora sojae (strain P6497)</name>
    <name type="common">Soybean stem and root rot agent</name>
    <name type="synonym">Phytophthora megasperma f. sp. glycines</name>
    <dbReference type="NCBI Taxonomy" id="1094619"/>
    <lineage>
        <taxon>Eukaryota</taxon>
        <taxon>Sar</taxon>
        <taxon>Stramenopiles</taxon>
        <taxon>Oomycota</taxon>
        <taxon>Peronosporomycetes</taxon>
        <taxon>Peronosporales</taxon>
        <taxon>Peronosporaceae</taxon>
        <taxon>Phytophthora</taxon>
    </lineage>
</organism>
<keyword evidence="2" id="KW-1185">Reference proteome</keyword>
<evidence type="ECO:0000313" key="2">
    <source>
        <dbReference type="Proteomes" id="UP000002640"/>
    </source>
</evidence>
<dbReference type="EMBL" id="JH159156">
    <property type="protein sequence ID" value="EGZ13815.1"/>
    <property type="molecule type" value="Genomic_DNA"/>
</dbReference>
<gene>
    <name evidence="1" type="ORF">PHYSODRAFT_335544</name>
</gene>
<dbReference type="GeneID" id="20647041"/>
<dbReference type="InParanoid" id="G4ZRD0"/>
<evidence type="ECO:0000313" key="1">
    <source>
        <dbReference type="EMBL" id="EGZ13815.1"/>
    </source>
</evidence>
<protein>
    <submittedName>
        <fullName evidence="1">Uncharacterized protein</fullName>
    </submittedName>
</protein>
<dbReference type="KEGG" id="psoj:PHYSODRAFT_335544"/>
<sequence length="140" mass="15860">MLSLAKKNPRTEKEAANLQLALLNTCVRELKDPTEVSKLLNAGTFDILVQMYTRKHNWVVNSAGDKLFDKPQLETWLKYVEVRHGETRKRNGNGAAQWVDEQSEAPHVVFELLNLNMAGDDVLASTLKSPIGRFLAERTR</sequence>
<name>G4ZRD0_PHYSP</name>